<evidence type="ECO:0000313" key="2">
    <source>
        <dbReference type="EMBL" id="MQS17586.1"/>
    </source>
</evidence>
<comment type="caution">
    <text evidence="2">The sequence shown here is derived from an EMBL/GenBank/DDBJ whole genome shotgun (WGS) entry which is preliminary data.</text>
</comment>
<dbReference type="AlphaFoldDB" id="A0A6N7L0T2"/>
<accession>A0A6N7L0T2</accession>
<dbReference type="Pfam" id="PF24881">
    <property type="entry name" value="DUF7739"/>
    <property type="match status" value="1"/>
</dbReference>
<dbReference type="EMBL" id="WBOF01000005">
    <property type="protein sequence ID" value="MQS17586.1"/>
    <property type="molecule type" value="Genomic_DNA"/>
</dbReference>
<organism evidence="2 3">
    <name type="scientific">Streptomyces kaniharaensis</name>
    <dbReference type="NCBI Taxonomy" id="212423"/>
    <lineage>
        <taxon>Bacteria</taxon>
        <taxon>Bacillati</taxon>
        <taxon>Actinomycetota</taxon>
        <taxon>Actinomycetes</taxon>
        <taxon>Kitasatosporales</taxon>
        <taxon>Streptomycetaceae</taxon>
        <taxon>Streptomyces</taxon>
    </lineage>
</organism>
<sequence length="102" mass="11565">MGIHWGEYTGHRSCRTTQQLATRLRLAGVGDTATIRTFLTALDGDYRDALTFTPSQAEQIKYALHLAVRRMRWFTLPGWRRLAILLANDAEHAAHNGGWTIE</sequence>
<name>A0A6N7L0T2_9ACTN</name>
<evidence type="ECO:0000259" key="1">
    <source>
        <dbReference type="Pfam" id="PF24881"/>
    </source>
</evidence>
<feature type="domain" description="DUF7739" evidence="1">
    <location>
        <begin position="9"/>
        <end position="101"/>
    </location>
</feature>
<proteinExistence type="predicted"/>
<gene>
    <name evidence="2" type="ORF">F7Q99_36725</name>
</gene>
<dbReference type="Proteomes" id="UP000450000">
    <property type="component" value="Unassembled WGS sequence"/>
</dbReference>
<keyword evidence="3" id="KW-1185">Reference proteome</keyword>
<dbReference type="OrthoDB" id="9919467at2"/>
<dbReference type="RefSeq" id="WP_153470788.1">
    <property type="nucleotide sequence ID" value="NZ_WBOF01000005.1"/>
</dbReference>
<evidence type="ECO:0000313" key="3">
    <source>
        <dbReference type="Proteomes" id="UP000450000"/>
    </source>
</evidence>
<dbReference type="InterPro" id="IPR056641">
    <property type="entry name" value="DUF7739"/>
</dbReference>
<protein>
    <recommendedName>
        <fullName evidence="1">DUF7739 domain-containing protein</fullName>
    </recommendedName>
</protein>
<reference evidence="2 3" key="1">
    <citation type="submission" date="2019-09" db="EMBL/GenBank/DDBJ databases">
        <title>Genome Sequences of Streptomyces kaniharaensis ATCC 21070.</title>
        <authorList>
            <person name="Zhu W."/>
            <person name="De Crecy-Lagard V."/>
            <person name="Richards N.G."/>
        </authorList>
    </citation>
    <scope>NUCLEOTIDE SEQUENCE [LARGE SCALE GENOMIC DNA]</scope>
    <source>
        <strain evidence="2 3">SF-557</strain>
    </source>
</reference>